<accession>A0A1Z5JQQ4</accession>
<evidence type="ECO:0000313" key="1">
    <source>
        <dbReference type="EMBL" id="GAX16289.1"/>
    </source>
</evidence>
<name>A0A1Z5JQQ4_FISSO</name>
<keyword evidence="2" id="KW-1185">Reference proteome</keyword>
<dbReference type="OrthoDB" id="44851at2759"/>
<organism evidence="1 2">
    <name type="scientific">Fistulifera solaris</name>
    <name type="common">Oleaginous diatom</name>
    <dbReference type="NCBI Taxonomy" id="1519565"/>
    <lineage>
        <taxon>Eukaryota</taxon>
        <taxon>Sar</taxon>
        <taxon>Stramenopiles</taxon>
        <taxon>Ochrophyta</taxon>
        <taxon>Bacillariophyta</taxon>
        <taxon>Bacillariophyceae</taxon>
        <taxon>Bacillariophycidae</taxon>
        <taxon>Naviculales</taxon>
        <taxon>Naviculaceae</taxon>
        <taxon>Fistulifera</taxon>
    </lineage>
</organism>
<dbReference type="Proteomes" id="UP000198406">
    <property type="component" value="Unassembled WGS sequence"/>
</dbReference>
<proteinExistence type="predicted"/>
<evidence type="ECO:0000313" key="2">
    <source>
        <dbReference type="Proteomes" id="UP000198406"/>
    </source>
</evidence>
<comment type="caution">
    <text evidence="1">The sequence shown here is derived from an EMBL/GenBank/DDBJ whole genome shotgun (WGS) entry which is preliminary data.</text>
</comment>
<dbReference type="EMBL" id="BDSP01000102">
    <property type="protein sequence ID" value="GAX16289.1"/>
    <property type="molecule type" value="Genomic_DNA"/>
</dbReference>
<protein>
    <submittedName>
        <fullName evidence="1">Uncharacterized protein</fullName>
    </submittedName>
</protein>
<gene>
    <name evidence="1" type="ORF">FisN_3Hh228</name>
</gene>
<dbReference type="InParanoid" id="A0A1Z5JQQ4"/>
<reference evidence="1 2" key="1">
    <citation type="journal article" date="2015" name="Plant Cell">
        <title>Oil accumulation by the oleaginous diatom Fistulifera solaris as revealed by the genome and transcriptome.</title>
        <authorList>
            <person name="Tanaka T."/>
            <person name="Maeda Y."/>
            <person name="Veluchamy A."/>
            <person name="Tanaka M."/>
            <person name="Abida H."/>
            <person name="Marechal E."/>
            <person name="Bowler C."/>
            <person name="Muto M."/>
            <person name="Sunaga Y."/>
            <person name="Tanaka M."/>
            <person name="Yoshino T."/>
            <person name="Taniguchi T."/>
            <person name="Fukuda Y."/>
            <person name="Nemoto M."/>
            <person name="Matsumoto M."/>
            <person name="Wong P.S."/>
            <person name="Aburatani S."/>
            <person name="Fujibuchi W."/>
        </authorList>
    </citation>
    <scope>NUCLEOTIDE SEQUENCE [LARGE SCALE GENOMIC DNA]</scope>
    <source>
        <strain evidence="1 2">JPCC DA0580</strain>
    </source>
</reference>
<sequence length="1619" mass="182504">MNVTNQQCRQISPDNDRILAGLCDAARNNDASSVAKTLGLRRRSSASVRSPLLQQDQTSTLHLEDLIFTESFRLIVKALLMAPTAYDTPWKAALESVSILQKSSHQPGSPDLIQMTALEIQTFLQQNVAFWLNEERKQSLSSNSSPRQPCVSNEGLSTPGDYMIELANCVLLPLRSQNDQSRENAFPAENHWEPALGIVACLVVLTEHLDMRLHHSILDGVVNPIHSYCLMPFVRLVVDIRCYFREQDWRFLFAQFQRSLADPFSHNALPFLMECVLKLITELLHQFDISFVSSWRVIVLQIMMLASGNAVTFGFVERTVSSYVSSLSGVTQCQLISALRKGDHPDEDKYPRWLKACMLLQLTHAASRSKSELVSHMLRRSLPHSSRIKASVDSNSGSNLLEDIFALTDCGALLDLVNEVENDWLSLFRDLKYEGKGKFVGTNNSTQSTLINTCGSLVWETICLGGSSSVNCAETRRVESWINCCVQVFDDSNSSHRRLFTALAALTTIFCELPDFQSKLKELIVHCFDQIDDCEESTMERAVLYCLLLSKLSRSNPENHFQAIQGVEGIVFTPMPFNLFMDVVDAIVELPCGREKLLCVSRSYLDSLSSDDAYASFQANASPSILLKCGLHGLLVLISVRDWNGLEEDAWSVLSNFIVENQPRYAVTHRTWFYEHVRRHIQSHCLPSSTADHLLRSIVARLLVFYVSQDDNTLYLAPERVFYFNKVNTDEVNVVEDVTSLVGLAMDLLHFLALEVKNVEVRDTIGVVYQTLTREIDLKGADMSPSNVCSSILSAVKDGKALVYAVPLMCLLAIDLEKPHAIPSPLDRMSCISVQDLMKLTADEERRKLKSLDVKWHEYTTHSKTNIAPEMKSAAITLRMQVTDVLLDFVFGLRWKETRIASQSEILVQRLSAILTLKRQWKVEVPKTQLKRSSMHSEVCVITCDHLLSVMLPSINEIIQFDCSLGKIDSVLSAVLDVCELLKRAIGAVSDNKLRFLSLENIRSLYLSLCAESKCSELIVRIEKILSTKTTMDEHRQQLFCLNSVKHEDDIDDFVRYLRGSILGVIISVFEPSVDEHTSAVVDSHHNLRLLGTTYSLLDAFCNDMLYGLQGKSGGLTYELFESLLDAAETAVCQLQSLEQSYSIMATNSSTRAVDLNGTMSALEEILQTTSFSQRNVHKKMFSLAAEILPAFYRSISRIYICCKPVVRMAGPLLKHKISNGAAAFIQAVGIQLDTLQGYSSWKDECFVDMEDDCSTCSGKPRDYCSKRRRESIDAASPTPKTIPAECPPASKEIVVQVLDKKSWTWTLSSSLHAILFFIEDFRASLDLKTQVHRGPNIMQYIRARTVEMNGVFVAFNYVLDMAEAGTTANGDAHAIKAMVLPSNLKMKMCCVLDCVASVSMKSLKMIQDLARDVFSESTRAMSVAVAEALSYLVSWLSYSRPETLDIYHKTRRWRHLETLHSKEDAREGGLASGNSAIAIRLRKTELRMDESEEMLRKVLAFMHNCKHKRTCNRDKFQSILTKYIDCDLVELLEQKSTQLAQGHAVIEHQFGPAESEENKKKRKITENMKRRLNKERRRLTLRSRNEVVDKWLQIDRVTGDEMVEDDAFADLEDFLVDG</sequence>